<dbReference type="Proteomes" id="UP000799640">
    <property type="component" value="Unassembled WGS sequence"/>
</dbReference>
<gene>
    <name evidence="1" type="ORF">EJ06DRAFT_505100</name>
</gene>
<dbReference type="AlphaFoldDB" id="A0A6G1I660"/>
<dbReference type="SUPFAM" id="SSF54593">
    <property type="entry name" value="Glyoxalase/Bleomycin resistance protein/Dihydroxybiphenyl dioxygenase"/>
    <property type="match status" value="1"/>
</dbReference>
<accession>A0A6G1I660</accession>
<proteinExistence type="predicted"/>
<dbReference type="Gene3D" id="3.10.180.10">
    <property type="entry name" value="2,3-Dihydroxybiphenyl 1,2-Dioxygenase, domain 1"/>
    <property type="match status" value="1"/>
</dbReference>
<dbReference type="InterPro" id="IPR029068">
    <property type="entry name" value="Glyas_Bleomycin-R_OHBP_Dase"/>
</dbReference>
<dbReference type="EMBL" id="ML996689">
    <property type="protein sequence ID" value="KAF2403788.1"/>
    <property type="molecule type" value="Genomic_DNA"/>
</dbReference>
<sequence>MAPPSFGSGAPEEPTRLRQIALAVTDLEKEVSLLTSILPTHVLYRDPRVSVWNLHNALLPLGGDILELVSPTSSSAPAARHIKRNGDGGYMIIMQQQGAKERREQLVKSKRARVIWTSDHEESSATQYHPADVPGGVIPELDAQYGAGKGVEVRFGAWHALGPRHEEYVGGMRETAGLGLLGVVCRLKAGEVDVEGAARRWRDLFGVAMSRDLVAFTNARLGFVRGVEGKGAGIESITVGVAGREKLEDVIKKAREKGVWRGGTHGWAEMCGVKWHFVQTGEETSKL</sequence>
<evidence type="ECO:0000313" key="1">
    <source>
        <dbReference type="EMBL" id="KAF2403788.1"/>
    </source>
</evidence>
<keyword evidence="2" id="KW-1185">Reference proteome</keyword>
<dbReference type="OrthoDB" id="4179687at2759"/>
<reference evidence="1" key="1">
    <citation type="journal article" date="2020" name="Stud. Mycol.">
        <title>101 Dothideomycetes genomes: a test case for predicting lifestyles and emergence of pathogens.</title>
        <authorList>
            <person name="Haridas S."/>
            <person name="Albert R."/>
            <person name="Binder M."/>
            <person name="Bloem J."/>
            <person name="Labutti K."/>
            <person name="Salamov A."/>
            <person name="Andreopoulos B."/>
            <person name="Baker S."/>
            <person name="Barry K."/>
            <person name="Bills G."/>
            <person name="Bluhm B."/>
            <person name="Cannon C."/>
            <person name="Castanera R."/>
            <person name="Culley D."/>
            <person name="Daum C."/>
            <person name="Ezra D."/>
            <person name="Gonzalez J."/>
            <person name="Henrissat B."/>
            <person name="Kuo A."/>
            <person name="Liang C."/>
            <person name="Lipzen A."/>
            <person name="Lutzoni F."/>
            <person name="Magnuson J."/>
            <person name="Mondo S."/>
            <person name="Nolan M."/>
            <person name="Ohm R."/>
            <person name="Pangilinan J."/>
            <person name="Park H.-J."/>
            <person name="Ramirez L."/>
            <person name="Alfaro M."/>
            <person name="Sun H."/>
            <person name="Tritt A."/>
            <person name="Yoshinaga Y."/>
            <person name="Zwiers L.-H."/>
            <person name="Turgeon B."/>
            <person name="Goodwin S."/>
            <person name="Spatafora J."/>
            <person name="Crous P."/>
            <person name="Grigoriev I."/>
        </authorList>
    </citation>
    <scope>NUCLEOTIDE SEQUENCE</scope>
    <source>
        <strain evidence="1">CBS 262.69</strain>
    </source>
</reference>
<evidence type="ECO:0000313" key="2">
    <source>
        <dbReference type="Proteomes" id="UP000799640"/>
    </source>
</evidence>
<evidence type="ECO:0008006" key="3">
    <source>
        <dbReference type="Google" id="ProtNLM"/>
    </source>
</evidence>
<name>A0A6G1I660_9PEZI</name>
<organism evidence="1 2">
    <name type="scientific">Trichodelitschia bisporula</name>
    <dbReference type="NCBI Taxonomy" id="703511"/>
    <lineage>
        <taxon>Eukaryota</taxon>
        <taxon>Fungi</taxon>
        <taxon>Dikarya</taxon>
        <taxon>Ascomycota</taxon>
        <taxon>Pezizomycotina</taxon>
        <taxon>Dothideomycetes</taxon>
        <taxon>Dothideomycetes incertae sedis</taxon>
        <taxon>Phaeotrichales</taxon>
        <taxon>Phaeotrichaceae</taxon>
        <taxon>Trichodelitschia</taxon>
    </lineage>
</organism>
<protein>
    <recommendedName>
        <fullName evidence="3">Glyoxalase-like domain-containing protein</fullName>
    </recommendedName>
</protein>